<dbReference type="PANTHER" id="PTHR36054:SF2">
    <property type="entry name" value="PROTEIN SICKLE"/>
    <property type="match status" value="1"/>
</dbReference>
<accession>A0ABR0V7N2</accession>
<feature type="compositionally biased region" description="Polar residues" evidence="1">
    <location>
        <begin position="158"/>
        <end position="180"/>
    </location>
</feature>
<feature type="region of interest" description="Disordered" evidence="1">
    <location>
        <begin position="1"/>
        <end position="53"/>
    </location>
</feature>
<dbReference type="PANTHER" id="PTHR36054">
    <property type="entry name" value="PROTEIN SICKLE"/>
    <property type="match status" value="1"/>
</dbReference>
<feature type="compositionally biased region" description="Basic and acidic residues" evidence="1">
    <location>
        <begin position="1"/>
        <end position="15"/>
    </location>
</feature>
<proteinExistence type="predicted"/>
<sequence length="317" mass="34558">MEESEKRRERLKAMRMEAAQTGKYTDFESPGLASGGLSNPLIESETASASPLQYSSPRFDFYTDPMSAFSGSKTRNNISPQVSQGQYDTPPRPVDQRTIPTPVYHYPPVNSPGQRIYQAPAAHFHQSPVRSPMGPASPLGGPHENPPTAWRGSGGAFNYNTPPNMSRGGNFTSPGFTQGNPPYFNYGRGGGRQGYNSNSHYDSGRGGRGRTFGNRMSPGSGSSGWRGAGSREPVSAEQRPDLYYRKEMVEDPWMSLSPVVWKVVDALDSNKSWLPKSIGVKKSKISSEAPQTSISQQSLAEYLAASFDDSADDERGE</sequence>
<evidence type="ECO:0000313" key="3">
    <source>
        <dbReference type="Proteomes" id="UP001318860"/>
    </source>
</evidence>
<dbReference type="EMBL" id="JABTTQ020001413">
    <property type="protein sequence ID" value="KAK6131195.1"/>
    <property type="molecule type" value="Genomic_DNA"/>
</dbReference>
<evidence type="ECO:0000256" key="1">
    <source>
        <dbReference type="SAM" id="MobiDB-lite"/>
    </source>
</evidence>
<organism evidence="2 3">
    <name type="scientific">Rehmannia glutinosa</name>
    <name type="common">Chinese foxglove</name>
    <dbReference type="NCBI Taxonomy" id="99300"/>
    <lineage>
        <taxon>Eukaryota</taxon>
        <taxon>Viridiplantae</taxon>
        <taxon>Streptophyta</taxon>
        <taxon>Embryophyta</taxon>
        <taxon>Tracheophyta</taxon>
        <taxon>Spermatophyta</taxon>
        <taxon>Magnoliopsida</taxon>
        <taxon>eudicotyledons</taxon>
        <taxon>Gunneridae</taxon>
        <taxon>Pentapetalae</taxon>
        <taxon>asterids</taxon>
        <taxon>lamiids</taxon>
        <taxon>Lamiales</taxon>
        <taxon>Orobanchaceae</taxon>
        <taxon>Rehmannieae</taxon>
        <taxon>Rehmannia</taxon>
    </lineage>
</organism>
<dbReference type="Proteomes" id="UP001318860">
    <property type="component" value="Unassembled WGS sequence"/>
</dbReference>
<evidence type="ECO:0000313" key="2">
    <source>
        <dbReference type="EMBL" id="KAK6131195.1"/>
    </source>
</evidence>
<name>A0ABR0V7N2_REHGL</name>
<keyword evidence="3" id="KW-1185">Reference proteome</keyword>
<feature type="region of interest" description="Disordered" evidence="1">
    <location>
        <begin position="66"/>
        <end position="236"/>
    </location>
</feature>
<gene>
    <name evidence="2" type="ORF">DH2020_035066</name>
</gene>
<feature type="compositionally biased region" description="Polar residues" evidence="1">
    <location>
        <begin position="69"/>
        <end position="87"/>
    </location>
</feature>
<protein>
    <submittedName>
        <fullName evidence="2">Uncharacterized protein</fullName>
    </submittedName>
</protein>
<dbReference type="InterPro" id="IPR039292">
    <property type="entry name" value="SICKLE"/>
</dbReference>
<reference evidence="2 3" key="1">
    <citation type="journal article" date="2021" name="Comput. Struct. Biotechnol. J.">
        <title>De novo genome assembly of the potent medicinal plant Rehmannia glutinosa using nanopore technology.</title>
        <authorList>
            <person name="Ma L."/>
            <person name="Dong C."/>
            <person name="Song C."/>
            <person name="Wang X."/>
            <person name="Zheng X."/>
            <person name="Niu Y."/>
            <person name="Chen S."/>
            <person name="Feng W."/>
        </authorList>
    </citation>
    <scope>NUCLEOTIDE SEQUENCE [LARGE SCALE GENOMIC DNA]</scope>
    <source>
        <strain evidence="2">DH-2019</strain>
    </source>
</reference>
<comment type="caution">
    <text evidence="2">The sequence shown here is derived from an EMBL/GenBank/DDBJ whole genome shotgun (WGS) entry which is preliminary data.</text>
</comment>